<feature type="domain" description="DUF4200" evidence="4">
    <location>
        <begin position="216"/>
        <end position="333"/>
    </location>
</feature>
<evidence type="ECO:0000256" key="3">
    <source>
        <dbReference type="SAM" id="MobiDB-lite"/>
    </source>
</evidence>
<keyword evidence="5" id="KW-0969">Cilium</keyword>
<comment type="caution">
    <text evidence="5">The sequence shown here is derived from an EMBL/GenBank/DDBJ whole genome shotgun (WGS) entry which is preliminary data.</text>
</comment>
<dbReference type="Pfam" id="PF13863">
    <property type="entry name" value="DUF4200"/>
    <property type="match status" value="1"/>
</dbReference>
<feature type="coiled-coil region" evidence="2">
    <location>
        <begin position="226"/>
        <end position="264"/>
    </location>
</feature>
<feature type="region of interest" description="Disordered" evidence="3">
    <location>
        <begin position="1"/>
        <end position="30"/>
    </location>
</feature>
<keyword evidence="5" id="KW-0966">Cell projection</keyword>
<proteinExistence type="predicted"/>
<dbReference type="PANTHER" id="PTHR21683">
    <property type="entry name" value="COILED-COIL DOMAIN-CONTAINING PROTEIN 42 LIKE-2-LIKE-RELATED"/>
    <property type="match status" value="1"/>
</dbReference>
<evidence type="ECO:0000256" key="1">
    <source>
        <dbReference type="ARBA" id="ARBA00023054"/>
    </source>
</evidence>
<dbReference type="InterPro" id="IPR051147">
    <property type="entry name" value="CFAP_domain-containing"/>
</dbReference>
<feature type="coiled-coil region" evidence="2">
    <location>
        <begin position="465"/>
        <end position="564"/>
    </location>
</feature>
<dbReference type="PANTHER" id="PTHR21683:SF3">
    <property type="entry name" value="CILIA AND FLAGELLA ASSOCIATED PROTEIN 100"/>
    <property type="match status" value="1"/>
</dbReference>
<keyword evidence="5" id="KW-0282">Flagellum</keyword>
<dbReference type="Proteomes" id="UP001470230">
    <property type="component" value="Unassembled WGS sequence"/>
</dbReference>
<evidence type="ECO:0000313" key="5">
    <source>
        <dbReference type="EMBL" id="KAK8891511.1"/>
    </source>
</evidence>
<evidence type="ECO:0000256" key="2">
    <source>
        <dbReference type="SAM" id="Coils"/>
    </source>
</evidence>
<protein>
    <submittedName>
        <fullName evidence="5">Cilia- and flagella-associated protein 100</fullName>
    </submittedName>
</protein>
<feature type="coiled-coil region" evidence="2">
    <location>
        <begin position="297"/>
        <end position="324"/>
    </location>
</feature>
<gene>
    <name evidence="5" type="ORF">M9Y10_028721</name>
</gene>
<dbReference type="InterPro" id="IPR025252">
    <property type="entry name" value="DUF4200"/>
</dbReference>
<name>A0ABR2KL00_9EUKA</name>
<keyword evidence="1 2" id="KW-0175">Coiled coil</keyword>
<feature type="compositionally biased region" description="Basic and acidic residues" evidence="3">
    <location>
        <begin position="14"/>
        <end position="23"/>
    </location>
</feature>
<dbReference type="EMBL" id="JAPFFF010000004">
    <property type="protein sequence ID" value="KAK8891511.1"/>
    <property type="molecule type" value="Genomic_DNA"/>
</dbReference>
<evidence type="ECO:0000259" key="4">
    <source>
        <dbReference type="Pfam" id="PF13863"/>
    </source>
</evidence>
<sequence>MDNSSISPPTFPDFPKEENHQETSNDDGIIETEESEADINNLNNSTIENELSSTPLSEVAATVDNSNRNSQIAKKRILKPNVINSQSKSSLAAPISIQKVTSKKKRTASSLSTTSSTSVLSGPFRIPNDNEIFAIRDQQRKEKLEYQESLKGTKCYLRGLDLLSDGTSSSLSSTRRSNFRYMTQLPPPKVSAENEALAQLILSPDSNQSQEGLRDFIDQKREIFLAQLSIETKREELQRLERLEREEEENLQKREAEINLFKDQFRSFLEADGKLTMDKRREAEQKSKQRLEVSLRIKQISTEISSLRNEIAHYEEKYKECEGYKDFLESLTPSEWREAHPFPELYFTKPEQLIEILEHLENQNMFLIRHCQDAEEAVERIKSKFNELLEERDRELLIMTEKKEMQDKRIEEMKERNEQYKYEGEFHHINELPPSELKYLISSITDFHNKLGFDEAATGDTSTMLKRIEVKMEELNRSLAKIDQRVVRDMAQDKARKRRDLERLEKAAKKQKEQEEKTLKALQLAKMPQMKKTGRPLMPKSLPIQVESREKREEKMRIEQARKEADHNLLFGPIWD</sequence>
<accession>A0ABR2KL00</accession>
<evidence type="ECO:0000313" key="6">
    <source>
        <dbReference type="Proteomes" id="UP001470230"/>
    </source>
</evidence>
<reference evidence="5 6" key="1">
    <citation type="submission" date="2024-04" db="EMBL/GenBank/DDBJ databases">
        <title>Tritrichomonas musculus Genome.</title>
        <authorList>
            <person name="Alves-Ferreira E."/>
            <person name="Grigg M."/>
            <person name="Lorenzi H."/>
            <person name="Galac M."/>
        </authorList>
    </citation>
    <scope>NUCLEOTIDE SEQUENCE [LARGE SCALE GENOMIC DNA]</scope>
    <source>
        <strain evidence="5 6">EAF2021</strain>
    </source>
</reference>
<organism evidence="5 6">
    <name type="scientific">Tritrichomonas musculus</name>
    <dbReference type="NCBI Taxonomy" id="1915356"/>
    <lineage>
        <taxon>Eukaryota</taxon>
        <taxon>Metamonada</taxon>
        <taxon>Parabasalia</taxon>
        <taxon>Tritrichomonadida</taxon>
        <taxon>Tritrichomonadidae</taxon>
        <taxon>Tritrichomonas</taxon>
    </lineage>
</organism>
<feature type="coiled-coil region" evidence="2">
    <location>
        <begin position="357"/>
        <end position="423"/>
    </location>
</feature>
<keyword evidence="6" id="KW-1185">Reference proteome</keyword>